<dbReference type="RefSeq" id="WP_344940088.1">
    <property type="nucleotide sequence ID" value="NZ_BAABDC010000001.1"/>
</dbReference>
<dbReference type="InterPro" id="IPR015868">
    <property type="entry name" value="Glutaminase"/>
</dbReference>
<feature type="binding site" evidence="5">
    <location>
        <position position="273"/>
    </location>
    <ligand>
        <name>substrate</name>
    </ligand>
</feature>
<name>A0ABP7CIG8_9MICO</name>
<comment type="similarity">
    <text evidence="1 5">Belongs to the glutaminase family.</text>
</comment>
<dbReference type="InterPro" id="IPR012338">
    <property type="entry name" value="Beta-lactam/transpept-like"/>
</dbReference>
<gene>
    <name evidence="7" type="primary">glsA_1</name>
    <name evidence="5" type="synonym">glsA</name>
    <name evidence="7" type="ORF">GCM10022399_01400</name>
</gene>
<evidence type="ECO:0000256" key="3">
    <source>
        <dbReference type="ARBA" id="ARBA00022801"/>
    </source>
</evidence>
<evidence type="ECO:0000256" key="6">
    <source>
        <dbReference type="SAM" id="MobiDB-lite"/>
    </source>
</evidence>
<feature type="region of interest" description="Disordered" evidence="6">
    <location>
        <begin position="1"/>
        <end position="22"/>
    </location>
</feature>
<evidence type="ECO:0000256" key="5">
    <source>
        <dbReference type="HAMAP-Rule" id="MF_00313"/>
    </source>
</evidence>
<feature type="binding site" evidence="5">
    <location>
        <position position="138"/>
    </location>
    <ligand>
        <name>substrate</name>
    </ligand>
</feature>
<evidence type="ECO:0000256" key="2">
    <source>
        <dbReference type="ARBA" id="ARBA00012918"/>
    </source>
</evidence>
<feature type="binding site" evidence="5">
    <location>
        <position position="87"/>
    </location>
    <ligand>
        <name>substrate</name>
    </ligand>
</feature>
<comment type="catalytic activity">
    <reaction evidence="4 5">
        <text>L-glutamine + H2O = L-glutamate + NH4(+)</text>
        <dbReference type="Rhea" id="RHEA:15889"/>
        <dbReference type="ChEBI" id="CHEBI:15377"/>
        <dbReference type="ChEBI" id="CHEBI:28938"/>
        <dbReference type="ChEBI" id="CHEBI:29985"/>
        <dbReference type="ChEBI" id="CHEBI:58359"/>
        <dbReference type="EC" id="3.5.1.2"/>
    </reaction>
</comment>
<reference evidence="8" key="1">
    <citation type="journal article" date="2019" name="Int. J. Syst. Evol. Microbiol.">
        <title>The Global Catalogue of Microorganisms (GCM) 10K type strain sequencing project: providing services to taxonomists for standard genome sequencing and annotation.</title>
        <authorList>
            <consortium name="The Broad Institute Genomics Platform"/>
            <consortium name="The Broad Institute Genome Sequencing Center for Infectious Disease"/>
            <person name="Wu L."/>
            <person name="Ma J."/>
        </authorList>
    </citation>
    <scope>NUCLEOTIDE SEQUENCE [LARGE SCALE GENOMIC DNA]</scope>
    <source>
        <strain evidence="8">JCM 17125</strain>
    </source>
</reference>
<evidence type="ECO:0000313" key="8">
    <source>
        <dbReference type="Proteomes" id="UP001501468"/>
    </source>
</evidence>
<keyword evidence="8" id="KW-1185">Reference proteome</keyword>
<evidence type="ECO:0000256" key="4">
    <source>
        <dbReference type="ARBA" id="ARBA00049534"/>
    </source>
</evidence>
<dbReference type="SUPFAM" id="SSF56601">
    <property type="entry name" value="beta-lactamase/transpeptidase-like"/>
    <property type="match status" value="1"/>
</dbReference>
<feature type="binding site" evidence="5">
    <location>
        <position position="190"/>
    </location>
    <ligand>
        <name>substrate</name>
    </ligand>
</feature>
<comment type="subunit">
    <text evidence="5">Homotetramer.</text>
</comment>
<dbReference type="EMBL" id="BAABDC010000001">
    <property type="protein sequence ID" value="GAA3689419.1"/>
    <property type="molecule type" value="Genomic_DNA"/>
</dbReference>
<dbReference type="Gene3D" id="3.40.710.10">
    <property type="entry name" value="DD-peptidase/beta-lactamase superfamily"/>
    <property type="match status" value="1"/>
</dbReference>
<accession>A0ABP7CIG8</accession>
<proteinExistence type="inferred from homology"/>
<dbReference type="PANTHER" id="PTHR12544">
    <property type="entry name" value="GLUTAMINASE"/>
    <property type="match status" value="1"/>
</dbReference>
<dbReference type="Proteomes" id="UP001501468">
    <property type="component" value="Unassembled WGS sequence"/>
</dbReference>
<comment type="caution">
    <text evidence="7">The sequence shown here is derived from an EMBL/GenBank/DDBJ whole genome shotgun (WGS) entry which is preliminary data.</text>
</comment>
<evidence type="ECO:0000313" key="7">
    <source>
        <dbReference type="EMBL" id="GAA3689419.1"/>
    </source>
</evidence>
<keyword evidence="5" id="KW-0007">Acetylation</keyword>
<dbReference type="EC" id="3.5.1.2" evidence="2 5"/>
<dbReference type="Pfam" id="PF04960">
    <property type="entry name" value="Glutaminase"/>
    <property type="match status" value="1"/>
</dbReference>
<dbReference type="PANTHER" id="PTHR12544:SF48">
    <property type="entry name" value="GLUTAMINASE 1"/>
    <property type="match status" value="1"/>
</dbReference>
<dbReference type="NCBIfam" id="NF009020">
    <property type="entry name" value="PRK12356.1"/>
    <property type="match status" value="1"/>
</dbReference>
<dbReference type="HAMAP" id="MF_00313">
    <property type="entry name" value="Glutaminase"/>
    <property type="match status" value="1"/>
</dbReference>
<feature type="binding site" evidence="5">
    <location>
        <position position="291"/>
    </location>
    <ligand>
        <name>substrate</name>
    </ligand>
</feature>
<sequence>MSLPVTDLSPDGPFGQVSTGHLPEDTTVRELVQAAYDRHRHVADGVVATYIPQLADADPAACAASVASVTGSAFEVGDAGVRFSIQSVSKPFVLALVVEALGADRARNLLGANATGLPFDSVMAVEVHDHRTMNPMVNAGAIAATSLAPEVADLRGGDAGAASAWDVVLAGLSAFAGRRLAVDDDVYACESGTNLRNRGIAHLLHSYGRVHCDPDVATDLYTRQCSVSVDVHDLAVMAATLADGGVNPMTGERVVSDRTCAHVLAVMATAGLYELSGDWLWEVGLPGKSGVSGAVVTVAPGKGGLAVWSPPLDDAGNSVRGQLITRSLSHVLGLNVFASAADPHVALPGA</sequence>
<protein>
    <recommendedName>
        <fullName evidence="2 5">Glutaminase</fullName>
        <ecNumber evidence="2 5">3.5.1.2</ecNumber>
    </recommendedName>
</protein>
<keyword evidence="3 5" id="KW-0378">Hydrolase</keyword>
<evidence type="ECO:0000256" key="1">
    <source>
        <dbReference type="ARBA" id="ARBA00011076"/>
    </source>
</evidence>
<organism evidence="7 8">
    <name type="scientific">Terrabacter ginsenosidimutans</name>
    <dbReference type="NCBI Taxonomy" id="490575"/>
    <lineage>
        <taxon>Bacteria</taxon>
        <taxon>Bacillati</taxon>
        <taxon>Actinomycetota</taxon>
        <taxon>Actinomycetes</taxon>
        <taxon>Micrococcales</taxon>
        <taxon>Intrasporangiaceae</taxon>
        <taxon>Terrabacter</taxon>
    </lineage>
</organism>
<feature type="binding site" evidence="5">
    <location>
        <position position="221"/>
    </location>
    <ligand>
        <name>substrate</name>
    </ligand>
</feature>
<feature type="binding site" evidence="5">
    <location>
        <position position="197"/>
    </location>
    <ligand>
        <name>substrate</name>
    </ligand>
</feature>
<dbReference type="NCBIfam" id="TIGR03814">
    <property type="entry name" value="Gln_ase"/>
    <property type="match status" value="1"/>
</dbReference>